<reference evidence="10 11" key="1">
    <citation type="submission" date="2022-04" db="EMBL/GenBank/DDBJ databases">
        <title>Positive selection, recombination, and allopatry shape intraspecific diversity of widespread and dominant cyanobacteria.</title>
        <authorList>
            <person name="Wei J."/>
            <person name="Shu W."/>
            <person name="Hu C."/>
        </authorList>
    </citation>
    <scope>NUCLEOTIDE SEQUENCE [LARGE SCALE GENOMIC DNA]</scope>
    <source>
        <strain evidence="10 11">GB2-A5</strain>
    </source>
</reference>
<dbReference type="PANTHER" id="PTHR40088">
    <property type="entry name" value="PECTATE LYASE (EUROFUNG)"/>
    <property type="match status" value="1"/>
</dbReference>
<keyword evidence="3" id="KW-0964">Secreted</keyword>
<dbReference type="RefSeq" id="WP_190419857.1">
    <property type="nucleotide sequence ID" value="NZ_JAMPKK010000024.1"/>
</dbReference>
<evidence type="ECO:0000256" key="8">
    <source>
        <dbReference type="ARBA" id="ARBA00038263"/>
    </source>
</evidence>
<dbReference type="PANTHER" id="PTHR40088:SF1">
    <property type="entry name" value="PECTATE LYASE PEL9"/>
    <property type="match status" value="1"/>
</dbReference>
<feature type="domain" description="Right handed beta helix" evidence="9">
    <location>
        <begin position="205"/>
        <end position="318"/>
    </location>
</feature>
<evidence type="ECO:0000256" key="5">
    <source>
        <dbReference type="ARBA" id="ARBA00022729"/>
    </source>
</evidence>
<comment type="similarity">
    <text evidence="8">Belongs to the polysaccharide lyase 9 family.</text>
</comment>
<dbReference type="InterPro" id="IPR039448">
    <property type="entry name" value="Beta_helix"/>
</dbReference>
<dbReference type="Gene3D" id="2.160.20.10">
    <property type="entry name" value="Single-stranded right-handed beta-helix, Pectin lyase-like"/>
    <property type="match status" value="1"/>
</dbReference>
<evidence type="ECO:0000313" key="10">
    <source>
        <dbReference type="EMBL" id="MEP0865329.1"/>
    </source>
</evidence>
<gene>
    <name evidence="10" type="ORF">NDI37_12710</name>
</gene>
<dbReference type="InterPro" id="IPR052052">
    <property type="entry name" value="Polysaccharide_Lyase_9"/>
</dbReference>
<keyword evidence="5" id="KW-0732">Signal</keyword>
<evidence type="ECO:0000259" key="9">
    <source>
        <dbReference type="Pfam" id="PF13229"/>
    </source>
</evidence>
<evidence type="ECO:0000313" key="11">
    <source>
        <dbReference type="Proteomes" id="UP001442494"/>
    </source>
</evidence>
<dbReference type="EMBL" id="JAMPKK010000024">
    <property type="protein sequence ID" value="MEP0865329.1"/>
    <property type="molecule type" value="Genomic_DNA"/>
</dbReference>
<organism evidence="10 11">
    <name type="scientific">Funiculus sociatus GB2-A5</name>
    <dbReference type="NCBI Taxonomy" id="2933946"/>
    <lineage>
        <taxon>Bacteria</taxon>
        <taxon>Bacillati</taxon>
        <taxon>Cyanobacteriota</taxon>
        <taxon>Cyanophyceae</taxon>
        <taxon>Coleofasciculales</taxon>
        <taxon>Coleofasciculaceae</taxon>
        <taxon>Funiculus</taxon>
    </lineage>
</organism>
<comment type="caution">
    <text evidence="10">The sequence shown here is derived from an EMBL/GenBank/DDBJ whole genome shotgun (WGS) entry which is preliminary data.</text>
</comment>
<keyword evidence="11" id="KW-1185">Reference proteome</keyword>
<comment type="cofactor">
    <cofactor evidence="1">
        <name>Ca(2+)</name>
        <dbReference type="ChEBI" id="CHEBI:29108"/>
    </cofactor>
</comment>
<protein>
    <submittedName>
        <fullName evidence="10">Right-handed parallel beta-helix repeat-containing protein</fullName>
    </submittedName>
</protein>
<keyword evidence="4" id="KW-0479">Metal-binding</keyword>
<dbReference type="SUPFAM" id="SSF51126">
    <property type="entry name" value="Pectin lyase-like"/>
    <property type="match status" value="1"/>
</dbReference>
<proteinExistence type="inferred from homology"/>
<keyword evidence="7" id="KW-0456">Lyase</keyword>
<evidence type="ECO:0000256" key="6">
    <source>
        <dbReference type="ARBA" id="ARBA00022837"/>
    </source>
</evidence>
<dbReference type="SMART" id="SM00710">
    <property type="entry name" value="PbH1"/>
    <property type="match status" value="9"/>
</dbReference>
<evidence type="ECO:0000256" key="4">
    <source>
        <dbReference type="ARBA" id="ARBA00022723"/>
    </source>
</evidence>
<dbReference type="InterPro" id="IPR011050">
    <property type="entry name" value="Pectin_lyase_fold/virulence"/>
</dbReference>
<accession>A0ABV0JQG6</accession>
<keyword evidence="6" id="KW-0106">Calcium</keyword>
<dbReference type="InterPro" id="IPR012334">
    <property type="entry name" value="Pectin_lyas_fold"/>
</dbReference>
<dbReference type="InterPro" id="IPR006626">
    <property type="entry name" value="PbH1"/>
</dbReference>
<dbReference type="NCBIfam" id="NF041518">
    <property type="entry name" value="choice_anch_Q"/>
    <property type="match status" value="1"/>
</dbReference>
<evidence type="ECO:0000256" key="2">
    <source>
        <dbReference type="ARBA" id="ARBA00004613"/>
    </source>
</evidence>
<dbReference type="InterPro" id="IPR059226">
    <property type="entry name" value="Choice_anch_Q_dom"/>
</dbReference>
<comment type="subcellular location">
    <subcellularLocation>
        <location evidence="2">Secreted</location>
    </subcellularLocation>
</comment>
<name>A0ABV0JQG6_9CYAN</name>
<evidence type="ECO:0000256" key="1">
    <source>
        <dbReference type="ARBA" id="ARBA00001913"/>
    </source>
</evidence>
<dbReference type="Pfam" id="PF13229">
    <property type="entry name" value="Beta_helix"/>
    <property type="match status" value="1"/>
</dbReference>
<evidence type="ECO:0000256" key="7">
    <source>
        <dbReference type="ARBA" id="ARBA00023239"/>
    </source>
</evidence>
<sequence>MPKIQSSGSRLLLILAAPVISLGLAKPGLAITTYYVATNGSDSNSGSQNSPFATITHAATKADPGDTVYVRGGTYRFSQEQYIGSIGTSSNPISYQSYPGEKVILDGSRTPSNTNIVNVAGSHNIFKGFELDNAKFVGIVSWGGKNIQILNNVIEDSYRNAIFVGYDKNMTTASNIQIKNNTVYSNCLVNKSRNTDGGWPQAIGSSMASNITISNNHVYENYGEGIGIVLTDGGVASGNKVHDNYSVNLYLDNATDITVERNLIYTTNNSEFYRYGKPASGIQAANEPYGSSNPVKDITIRNNIVIGGITGFAYYSSYGNGGGMKNFVIANNTFYKAGRAMLLIEDDKGHKSNLIANNIFYQTGDGEMTEMSDKTKSTFQNNAWFGGSAGVAAGSGDVNTNPMLLNLGSTVATDYQLKAGSPLIEAGTKLSEVPNDYAGSSRPLGQQYDIGAYEFFK</sequence>
<dbReference type="Proteomes" id="UP001442494">
    <property type="component" value="Unassembled WGS sequence"/>
</dbReference>
<evidence type="ECO:0000256" key="3">
    <source>
        <dbReference type="ARBA" id="ARBA00022525"/>
    </source>
</evidence>